<dbReference type="InterPro" id="IPR005162">
    <property type="entry name" value="Retrotrans_gag_dom"/>
</dbReference>
<proteinExistence type="predicted"/>
<dbReference type="Pfam" id="PF03732">
    <property type="entry name" value="Retrotrans_gag"/>
    <property type="match status" value="1"/>
</dbReference>
<feature type="compositionally biased region" description="Low complexity" evidence="1">
    <location>
        <begin position="259"/>
        <end position="269"/>
    </location>
</feature>
<evidence type="ECO:0000256" key="1">
    <source>
        <dbReference type="SAM" id="MobiDB-lite"/>
    </source>
</evidence>
<accession>A5BEG4</accession>
<protein>
    <recommendedName>
        <fullName evidence="2">Retrotransposon gag domain-containing protein</fullName>
    </recommendedName>
</protein>
<dbReference type="PANTHER" id="PTHR33223:SF10">
    <property type="entry name" value="AMINOTRANSFERASE-LIKE PLANT MOBILE DOMAIN-CONTAINING PROTEIN"/>
    <property type="match status" value="1"/>
</dbReference>
<evidence type="ECO:0000313" key="3">
    <source>
        <dbReference type="EMBL" id="CAN70063.1"/>
    </source>
</evidence>
<organism evidence="3">
    <name type="scientific">Vitis vinifera</name>
    <name type="common">Grape</name>
    <dbReference type="NCBI Taxonomy" id="29760"/>
    <lineage>
        <taxon>Eukaryota</taxon>
        <taxon>Viridiplantae</taxon>
        <taxon>Streptophyta</taxon>
        <taxon>Embryophyta</taxon>
        <taxon>Tracheophyta</taxon>
        <taxon>Spermatophyta</taxon>
        <taxon>Magnoliopsida</taxon>
        <taxon>eudicotyledons</taxon>
        <taxon>Gunneridae</taxon>
        <taxon>Pentapetalae</taxon>
        <taxon>rosids</taxon>
        <taxon>Vitales</taxon>
        <taxon>Vitaceae</taxon>
        <taxon>Viteae</taxon>
        <taxon>Vitis</taxon>
    </lineage>
</organism>
<feature type="compositionally biased region" description="Basic and acidic residues" evidence="1">
    <location>
        <begin position="179"/>
        <end position="206"/>
    </location>
</feature>
<dbReference type="AlphaFoldDB" id="A5BEG4"/>
<reference evidence="3" key="1">
    <citation type="journal article" date="2007" name="PLoS ONE">
        <title>The first genome sequence of an elite grapevine cultivar (Pinot noir Vitis vinifera L.): coping with a highly heterozygous genome.</title>
        <authorList>
            <person name="Velasco R."/>
            <person name="Zharkikh A."/>
            <person name="Troggio M."/>
            <person name="Cartwright D.A."/>
            <person name="Cestaro A."/>
            <person name="Pruss D."/>
            <person name="Pindo M."/>
            <person name="FitzGerald L.M."/>
            <person name="Vezzulli S."/>
            <person name="Reid J."/>
            <person name="Malacarne G."/>
            <person name="Iliev D."/>
            <person name="Coppola G."/>
            <person name="Wardell B."/>
            <person name="Micheletti D."/>
            <person name="Macalma T."/>
            <person name="Facci M."/>
            <person name="Mitchell J.T."/>
            <person name="Perazzolli M."/>
            <person name="Eldredge G."/>
            <person name="Gatto P."/>
            <person name="Oyzerski R."/>
            <person name="Moretto M."/>
            <person name="Gutin N."/>
            <person name="Stefanini M."/>
            <person name="Chen Y."/>
            <person name="Segala C."/>
            <person name="Davenport C."/>
            <person name="Dematte L."/>
            <person name="Mraz A."/>
            <person name="Battilana J."/>
            <person name="Stormo K."/>
            <person name="Costa F."/>
            <person name="Tao Q."/>
            <person name="Si-Ammour A."/>
            <person name="Harkins T."/>
            <person name="Lackey A."/>
            <person name="Perbost C."/>
            <person name="Taillon B."/>
            <person name="Stella A."/>
            <person name="Solovyev V."/>
            <person name="Fawcett J.A."/>
            <person name="Sterck L."/>
            <person name="Vandepoele K."/>
            <person name="Grando S.M."/>
            <person name="Toppo S."/>
            <person name="Moser C."/>
            <person name="Lanchbury J."/>
            <person name="Bogden R."/>
            <person name="Skolnick M."/>
            <person name="Sgaramella V."/>
            <person name="Bhatnagar S.K."/>
            <person name="Fontana P."/>
            <person name="Gutin A."/>
            <person name="Van de Peer Y."/>
            <person name="Salamini F."/>
            <person name="Viola R."/>
        </authorList>
    </citation>
    <scope>NUCLEOTIDE SEQUENCE</scope>
</reference>
<evidence type="ECO:0000259" key="2">
    <source>
        <dbReference type="Pfam" id="PF03732"/>
    </source>
</evidence>
<feature type="region of interest" description="Disordered" evidence="1">
    <location>
        <begin position="172"/>
        <end position="218"/>
    </location>
</feature>
<dbReference type="EMBL" id="AM456642">
    <property type="protein sequence ID" value="CAN70063.1"/>
    <property type="molecule type" value="Genomic_DNA"/>
</dbReference>
<gene>
    <name evidence="3" type="ORF">VITISV_031483</name>
</gene>
<feature type="region of interest" description="Disordered" evidence="1">
    <location>
        <begin position="248"/>
        <end position="269"/>
    </location>
</feature>
<sequence length="452" mass="50915">MAHPISTYDGSSNPFDHIMHYRQLMTLDIGNDALLCKVFPASLQGQALAWFHRLPPNSVGNFRDLSEAFVGQYLCSARHKQNISTLQNIKMQDNESLREFVKRFGQAVLQVEACSMDAVLQIFKRSICPDTPFFESLAKKPPTTMDDLFKRANKYSMLEDDVRAATQQVMVAGQAARGGAERNAKPPDRLRPSDRRPIGTDPSTRDRSRRCAFHKDHGHTTETCRSLQYLVERLIKAGHLNQYLRSDTRDRDASQHHNPGAPRAPAAPKAVINYFNEEPSDEEYDSRRKRQKLLWAASIRERINSIRPELAGGGPRPIDGIIIFPPVDPTRTLQPHRDALILSLEIGDFNVRCILVDPGSSADLVQASVVDHMGYNIILPVQAGSVTLNVQFSVVQELSPFNVILGRTWLHYIKVIPSTYHQMVSFLTNEGQIDLYGSQLATRQCYQIAREA</sequence>
<feature type="domain" description="Retrotransposon gag" evidence="2">
    <location>
        <begin position="37"/>
        <end position="117"/>
    </location>
</feature>
<name>A5BEG4_VITVI</name>
<dbReference type="CDD" id="cd00303">
    <property type="entry name" value="retropepsin_like"/>
    <property type="match status" value="1"/>
</dbReference>
<dbReference type="PANTHER" id="PTHR33223">
    <property type="entry name" value="CCHC-TYPE DOMAIN-CONTAINING PROTEIN"/>
    <property type="match status" value="1"/>
</dbReference>